<protein>
    <submittedName>
        <fullName evidence="1">Uncharacterized protein</fullName>
    </submittedName>
</protein>
<dbReference type="KEGG" id="cmp:Cha6605_0898"/>
<dbReference type="STRING" id="1173020.Cha6605_0898"/>
<gene>
    <name evidence="1" type="ORF">Cha6605_0898</name>
</gene>
<organism evidence="1 2">
    <name type="scientific">Chamaesiphon minutus (strain ATCC 27169 / PCC 6605)</name>
    <dbReference type="NCBI Taxonomy" id="1173020"/>
    <lineage>
        <taxon>Bacteria</taxon>
        <taxon>Bacillati</taxon>
        <taxon>Cyanobacteriota</taxon>
        <taxon>Cyanophyceae</taxon>
        <taxon>Gomontiellales</taxon>
        <taxon>Chamaesiphonaceae</taxon>
        <taxon>Chamaesiphon</taxon>
    </lineage>
</organism>
<accession>K9UBZ5</accession>
<dbReference type="HOGENOM" id="CLU_2583303_0_0_3"/>
<dbReference type="Proteomes" id="UP000010366">
    <property type="component" value="Chromosome"/>
</dbReference>
<evidence type="ECO:0000313" key="2">
    <source>
        <dbReference type="Proteomes" id="UP000010366"/>
    </source>
</evidence>
<sequence length="80" mass="9327">MTKIEPIVLRGSLVTPEKLSKAYSKLIILSDSDTFYARSWIGNCQYKRVNLGVDLGILLKIDKMYDRVIFHEYLFHSDCR</sequence>
<reference evidence="1 2" key="1">
    <citation type="submission" date="2012-05" db="EMBL/GenBank/DDBJ databases">
        <title>Finished chromosome of genome of Chamaesiphon sp. PCC 6605.</title>
        <authorList>
            <consortium name="US DOE Joint Genome Institute"/>
            <person name="Gugger M."/>
            <person name="Coursin T."/>
            <person name="Rippka R."/>
            <person name="Tandeau De Marsac N."/>
            <person name="Huntemann M."/>
            <person name="Wei C.-L."/>
            <person name="Han J."/>
            <person name="Detter J.C."/>
            <person name="Han C."/>
            <person name="Tapia R."/>
            <person name="Chen A."/>
            <person name="Kyrpides N."/>
            <person name="Mavromatis K."/>
            <person name="Markowitz V."/>
            <person name="Szeto E."/>
            <person name="Ivanova N."/>
            <person name="Pagani I."/>
            <person name="Pati A."/>
            <person name="Goodwin L."/>
            <person name="Nordberg H.P."/>
            <person name="Cantor M.N."/>
            <person name="Hua S.X."/>
            <person name="Woyke T."/>
            <person name="Kerfeld C.A."/>
        </authorList>
    </citation>
    <scope>NUCLEOTIDE SEQUENCE [LARGE SCALE GENOMIC DNA]</scope>
    <source>
        <strain evidence="2">ATCC 27169 / PCC 6605</strain>
    </source>
</reference>
<evidence type="ECO:0000313" key="1">
    <source>
        <dbReference type="EMBL" id="AFY92158.1"/>
    </source>
</evidence>
<dbReference type="AlphaFoldDB" id="K9UBZ5"/>
<dbReference type="EMBL" id="CP003600">
    <property type="protein sequence ID" value="AFY92158.1"/>
    <property type="molecule type" value="Genomic_DNA"/>
</dbReference>
<proteinExistence type="predicted"/>
<name>K9UBZ5_CHAP6</name>
<keyword evidence="2" id="KW-1185">Reference proteome</keyword>